<protein>
    <submittedName>
        <fullName evidence="5">2-dehydro-3-deoxygluconokinase</fullName>
    </submittedName>
</protein>
<dbReference type="Pfam" id="PF00294">
    <property type="entry name" value="PfkB"/>
    <property type="match status" value="1"/>
</dbReference>
<keyword evidence="2" id="KW-0808">Transferase</keyword>
<keyword evidence="6" id="KW-1185">Reference proteome</keyword>
<gene>
    <name evidence="5" type="ORF">SAMN05216179_3532</name>
</gene>
<evidence type="ECO:0000259" key="4">
    <source>
        <dbReference type="Pfam" id="PF00294"/>
    </source>
</evidence>
<dbReference type="InterPro" id="IPR052700">
    <property type="entry name" value="Carb_kinase_PfkB-like"/>
</dbReference>
<dbReference type="CDD" id="cd01166">
    <property type="entry name" value="KdgK"/>
    <property type="match status" value="1"/>
</dbReference>
<sequence>MSKKVFAFGEVMMRLTVPGYELLTQANTLKYSFSGTGVNVTSAMTKLGYDGYLITKLPVSPIGDAAIAFLQRLGIRRDFISNGGKYIGMFFLENGFAHRASRVTYTNRLESSFNTSKLSDYAIDEIAKEADVIHFCGITLAMTDQVRDNMKSLAIKVKEKGGLVCFDCNYRPSLWERGYTQAKPHYEELLALADVVMMNEKDAMFTLGMETDKISREEQLTDLIPKVATEFNIDTIAGTHRTINSDNTHSLKGYVFKNDTLIFSKDRSFSVYDRIGAGDAFTSGILHGELAGFPEEKTVEFAVTAGMLACTIVGDTPMSTEAEILSTMTGAIDDIKR</sequence>
<dbReference type="PANTHER" id="PTHR43320">
    <property type="entry name" value="SUGAR KINASE"/>
    <property type="match status" value="1"/>
</dbReference>
<dbReference type="Gene3D" id="3.40.1190.20">
    <property type="match status" value="1"/>
</dbReference>
<evidence type="ECO:0000313" key="6">
    <source>
        <dbReference type="Proteomes" id="UP000184184"/>
    </source>
</evidence>
<organism evidence="5 6">
    <name type="scientific">Gracilibacillus kekensis</name>
    <dbReference type="NCBI Taxonomy" id="1027249"/>
    <lineage>
        <taxon>Bacteria</taxon>
        <taxon>Bacillati</taxon>
        <taxon>Bacillota</taxon>
        <taxon>Bacilli</taxon>
        <taxon>Bacillales</taxon>
        <taxon>Bacillaceae</taxon>
        <taxon>Gracilibacillus</taxon>
    </lineage>
</organism>
<evidence type="ECO:0000256" key="2">
    <source>
        <dbReference type="ARBA" id="ARBA00022679"/>
    </source>
</evidence>
<keyword evidence="3 5" id="KW-0418">Kinase</keyword>
<dbReference type="OrthoDB" id="9813569at2"/>
<dbReference type="RefSeq" id="WP_073203135.1">
    <property type="nucleotide sequence ID" value="NZ_FRCZ01000009.1"/>
</dbReference>
<name>A0A1M7QT44_9BACI</name>
<proteinExistence type="inferred from homology"/>
<comment type="similarity">
    <text evidence="1">Belongs to the carbohydrate kinase PfkB family.</text>
</comment>
<evidence type="ECO:0000256" key="3">
    <source>
        <dbReference type="ARBA" id="ARBA00022777"/>
    </source>
</evidence>
<dbReference type="PANTHER" id="PTHR43320:SF2">
    <property type="entry name" value="2-DEHYDRO-3-DEOXYGLUCONOKINASE_2-DEHYDRO-3-DEOXYGALACTONOKINASE"/>
    <property type="match status" value="1"/>
</dbReference>
<dbReference type="AlphaFoldDB" id="A0A1M7QT44"/>
<dbReference type="Proteomes" id="UP000184184">
    <property type="component" value="Unassembled WGS sequence"/>
</dbReference>
<reference evidence="5 6" key="1">
    <citation type="submission" date="2016-11" db="EMBL/GenBank/DDBJ databases">
        <authorList>
            <person name="Jaros S."/>
            <person name="Januszkiewicz K."/>
            <person name="Wedrychowicz H."/>
        </authorList>
    </citation>
    <scope>NUCLEOTIDE SEQUENCE [LARGE SCALE GENOMIC DNA]</scope>
    <source>
        <strain evidence="5 6">CGMCC 1.10681</strain>
    </source>
</reference>
<accession>A0A1M7QT44</accession>
<evidence type="ECO:0000256" key="1">
    <source>
        <dbReference type="ARBA" id="ARBA00010688"/>
    </source>
</evidence>
<dbReference type="InterPro" id="IPR029056">
    <property type="entry name" value="Ribokinase-like"/>
</dbReference>
<evidence type="ECO:0000313" key="5">
    <source>
        <dbReference type="EMBL" id="SHN34718.1"/>
    </source>
</evidence>
<dbReference type="EMBL" id="FRCZ01000009">
    <property type="protein sequence ID" value="SHN34718.1"/>
    <property type="molecule type" value="Genomic_DNA"/>
</dbReference>
<dbReference type="SUPFAM" id="SSF53613">
    <property type="entry name" value="Ribokinase-like"/>
    <property type="match status" value="1"/>
</dbReference>
<dbReference type="STRING" id="1027249.SAMN05216179_3532"/>
<dbReference type="InterPro" id="IPR011611">
    <property type="entry name" value="PfkB_dom"/>
</dbReference>
<dbReference type="GO" id="GO:0016301">
    <property type="term" value="F:kinase activity"/>
    <property type="evidence" value="ECO:0007669"/>
    <property type="project" value="UniProtKB-KW"/>
</dbReference>
<feature type="domain" description="Carbohydrate kinase PfkB" evidence="4">
    <location>
        <begin position="3"/>
        <end position="317"/>
    </location>
</feature>